<dbReference type="GO" id="GO:0016020">
    <property type="term" value="C:membrane"/>
    <property type="evidence" value="ECO:0007669"/>
    <property type="project" value="UniProtKB-SubCell"/>
</dbReference>
<feature type="domain" description="CDR ABC transporter" evidence="10">
    <location>
        <begin position="388"/>
        <end position="472"/>
    </location>
</feature>
<evidence type="ECO:0000256" key="4">
    <source>
        <dbReference type="ARBA" id="ARBA00022692"/>
    </source>
</evidence>
<feature type="region of interest" description="Disordered" evidence="7">
    <location>
        <begin position="785"/>
        <end position="826"/>
    </location>
</feature>
<feature type="transmembrane region" description="Helical" evidence="8">
    <location>
        <begin position="430"/>
        <end position="451"/>
    </location>
</feature>
<keyword evidence="3" id="KW-0813">Transport</keyword>
<accession>A0A175VR12</accession>
<comment type="subcellular location">
    <subcellularLocation>
        <location evidence="1">Membrane</location>
        <topology evidence="1">Multi-pass membrane protein</topology>
    </subcellularLocation>
</comment>
<feature type="transmembrane region" description="Helical" evidence="8">
    <location>
        <begin position="203"/>
        <end position="226"/>
    </location>
</feature>
<keyword evidence="5 8" id="KW-1133">Transmembrane helix</keyword>
<comment type="similarity">
    <text evidence="2">Belongs to the ABC transporter superfamily. ABCG family. PDR (TC 3.A.1.205) subfamily.</text>
</comment>
<keyword evidence="6 8" id="KW-0472">Membrane</keyword>
<feature type="domain" description="ABC transporter family G" evidence="11">
    <location>
        <begin position="698"/>
        <end position="742"/>
    </location>
</feature>
<feature type="transmembrane region" description="Helical" evidence="8">
    <location>
        <begin position="1100"/>
        <end position="1121"/>
    </location>
</feature>
<feature type="transmembrane region" description="Helical" evidence="8">
    <location>
        <begin position="839"/>
        <end position="857"/>
    </location>
</feature>
<dbReference type="OrthoDB" id="245989at2759"/>
<dbReference type="Gene3D" id="3.40.50.300">
    <property type="entry name" value="P-loop containing nucleotide triphosphate hydrolases"/>
    <property type="match status" value="2"/>
</dbReference>
<evidence type="ECO:0000313" key="13">
    <source>
        <dbReference type="EMBL" id="KXX73695.1"/>
    </source>
</evidence>
<reference evidence="13 14" key="3">
    <citation type="submission" date="2016-01" db="EMBL/GenBank/DDBJ databases">
        <title>Madurella mycetomatis genome sequencing.</title>
        <authorList>
            <person name="Van De Sande W."/>
        </authorList>
    </citation>
    <scope>NUCLEOTIDE SEQUENCE [LARGE SCALE GENOMIC DNA]</scope>
    <source>
        <strain evidence="14">mm55</strain>
        <strain evidence="13">Mm55</strain>
    </source>
</reference>
<dbReference type="EMBL" id="LCTW02000487">
    <property type="protein sequence ID" value="KXX73362.1"/>
    <property type="molecule type" value="Genomic_DNA"/>
</dbReference>
<feature type="domain" description="ABC-2 type transporter transmembrane" evidence="9">
    <location>
        <begin position="844"/>
        <end position="1022"/>
    </location>
</feature>
<evidence type="ECO:0000313" key="14">
    <source>
        <dbReference type="Proteomes" id="UP000078237"/>
    </source>
</evidence>
<protein>
    <submittedName>
        <fullName evidence="13">ABC transporter CDR4</fullName>
    </submittedName>
</protein>
<dbReference type="Pfam" id="PF19055">
    <property type="entry name" value="ABC2_membrane_7"/>
    <property type="match status" value="1"/>
</dbReference>
<sequence length="1127" mass="126432">MNTLMGDDMIRGVSGGEKKRASIAEAFAADARIQAWDNTTRGLDSLTAFRVARTLKRTAVARRAAVLVSVSTSARRKAVEYFARLGFERSSRVTTADFLTSLTYSRERVVRPGFENRVPRSAEDFAAAWIRSPEREHLLRQVDEYNAVHPVQREQDALVRLHRAMAFSRGSSRATISAYALSTEGQVAECVRRAICRIKNNPVPMISGVIGSTAIAVIIASIYYNLPQTTDTFYKRDVLIFYSIVLTASSSVLEFYRPFVESTASMICDLPHKIFVTIGFTLSIYFMTNLWRTPAAYFTFYLISFACQLTMSMFFRMVGSLSKTHAVCMPPVANLMLLFIIYAGFVIPPEYTYRWLGWLRWINPIGYAYESLMVNEYWGRDYACTTLVPAGPGYSASEQICATVGSVPGESYVSGENYLRVKYSYNRAHLWRNFGVLLAIMVFFCGVHLLAIQYIKARRSKGDVLLFRRRDVLRAARTNPSQSRADIESAEGKEPGTAIQIVKTSPTVSMEAKAEEADRFHESKTTLLDGLVKQTAIFHWEDLSYDVKVKDGTKRILDGVDGWVRPGTLTALMRKTGYIQQADLHLPTATVREALTFSALLRQPRSVPRAEKIAYVEHVMAALDMQAYAGAIVGVPGEGLNVEQRKRLTIRIELAAKPELLLFLDEPTSGLDSQTVWSICTLLRKLADNGQAILCTIHQPSSQLFQMFDQLLLLGDGGRTLYFDEIGHSSKTVIDYFEQNSTRPCGCDENPAEWILDVTGAYRVSDAEAEAVDWHATWRDSPERQAIKHQLSATRSSLRQHHHQHQHHHHPQQTSPPPPNPNLLNQSQTQFAAPITHQLLLLAVSAGIGFFNGFSFYQTRLDIQGLTSILFSVFILTSVFSNIDQQVIPRFIAGRQLFEVRERHSKTYSWLVFVAAEAVVEMAWQAYYPARLWRYEDVTWGAASRGGLVFGALWAFCLFVSTASHTAAAAIEHAEVAVNVAQLVSSIWLVFCGVLVPPAELVRFWEFIYRLAPYTYFVGTMTAAGMGHQTVECSAIELLRFDPPEGLSYGRYMAQYLGSGALGNLLNPEATADCTYCPLHQTDSFLATIGIDVEQHWRNFGLLFVYIAFNILATFGLYWLARVPKRG</sequence>
<dbReference type="Pfam" id="PF01061">
    <property type="entry name" value="ABC2_membrane"/>
    <property type="match status" value="2"/>
</dbReference>
<feature type="transmembrane region" description="Helical" evidence="8">
    <location>
        <begin position="863"/>
        <end position="883"/>
    </location>
</feature>
<feature type="transmembrane region" description="Helical" evidence="8">
    <location>
        <begin position="947"/>
        <end position="964"/>
    </location>
</feature>
<evidence type="ECO:0000256" key="5">
    <source>
        <dbReference type="ARBA" id="ARBA00022989"/>
    </source>
</evidence>
<evidence type="ECO:0000256" key="3">
    <source>
        <dbReference type="ARBA" id="ARBA00022448"/>
    </source>
</evidence>
<dbReference type="InterPro" id="IPR010929">
    <property type="entry name" value="PDR_CDR_ABC"/>
</dbReference>
<comment type="caution">
    <text evidence="13">The sequence shown here is derived from an EMBL/GenBank/DDBJ whole genome shotgun (WGS) entry which is preliminary data.</text>
</comment>
<evidence type="ECO:0000256" key="1">
    <source>
        <dbReference type="ARBA" id="ARBA00004141"/>
    </source>
</evidence>
<keyword evidence="4 8" id="KW-0812">Transmembrane</keyword>
<reference evidence="13" key="1">
    <citation type="submission" date="2015-06" db="EMBL/GenBank/DDBJ databases">
        <authorList>
            <person name="Hoefler B.C."/>
            <person name="Straight P.D."/>
        </authorList>
    </citation>
    <scope>NUCLEOTIDE SEQUENCE [LARGE SCALE GENOMIC DNA]</scope>
    <source>
        <strain evidence="13">Mm55</strain>
    </source>
</reference>
<dbReference type="SUPFAM" id="SSF52540">
    <property type="entry name" value="P-loop containing nucleoside triphosphate hydrolases"/>
    <property type="match status" value="2"/>
</dbReference>
<dbReference type="Pfam" id="PF06422">
    <property type="entry name" value="PDR_CDR"/>
    <property type="match status" value="1"/>
</dbReference>
<feature type="transmembrane region" description="Helical" evidence="8">
    <location>
        <begin position="238"/>
        <end position="258"/>
    </location>
</feature>
<evidence type="ECO:0000313" key="12">
    <source>
        <dbReference type="EMBL" id="KXX73362.1"/>
    </source>
</evidence>
<feature type="transmembrane region" description="Helical" evidence="8">
    <location>
        <begin position="270"/>
        <end position="288"/>
    </location>
</feature>
<dbReference type="EMBL" id="LCTW02000434">
    <property type="protein sequence ID" value="KXX73695.1"/>
    <property type="molecule type" value="Genomic_DNA"/>
</dbReference>
<feature type="transmembrane region" description="Helical" evidence="8">
    <location>
        <begin position="976"/>
        <end position="996"/>
    </location>
</feature>
<evidence type="ECO:0000256" key="7">
    <source>
        <dbReference type="SAM" id="MobiDB-lite"/>
    </source>
</evidence>
<evidence type="ECO:0000256" key="8">
    <source>
        <dbReference type="SAM" id="Phobius"/>
    </source>
</evidence>
<feature type="transmembrane region" description="Helical" evidence="8">
    <location>
        <begin position="294"/>
        <end position="315"/>
    </location>
</feature>
<keyword evidence="14" id="KW-1185">Reference proteome</keyword>
<organism evidence="13 14">
    <name type="scientific">Madurella mycetomatis</name>
    <dbReference type="NCBI Taxonomy" id="100816"/>
    <lineage>
        <taxon>Eukaryota</taxon>
        <taxon>Fungi</taxon>
        <taxon>Dikarya</taxon>
        <taxon>Ascomycota</taxon>
        <taxon>Pezizomycotina</taxon>
        <taxon>Sordariomycetes</taxon>
        <taxon>Sordariomycetidae</taxon>
        <taxon>Sordariales</taxon>
        <taxon>Sordariales incertae sedis</taxon>
        <taxon>Madurella</taxon>
    </lineage>
</organism>
<dbReference type="InterPro" id="IPR027417">
    <property type="entry name" value="P-loop_NTPase"/>
</dbReference>
<name>A0A175VR12_9PEZI</name>
<evidence type="ECO:0000259" key="10">
    <source>
        <dbReference type="Pfam" id="PF06422"/>
    </source>
</evidence>
<feature type="domain" description="ABC-2 type transporter transmembrane" evidence="9">
    <location>
        <begin position="253"/>
        <end position="377"/>
    </location>
</feature>
<reference evidence="14" key="2">
    <citation type="submission" date="2015-06" db="EMBL/GenBank/DDBJ databases">
        <authorList>
            <person name="van de Sande W.W.J."/>
        </authorList>
    </citation>
    <scope>NUCLEOTIDE SEQUENCE [LARGE SCALE GENOMIC DNA]</scope>
    <source>
        <strain evidence="14">mm55</strain>
    </source>
</reference>
<feature type="transmembrane region" description="Helical" evidence="8">
    <location>
        <begin position="908"/>
        <end position="927"/>
    </location>
</feature>
<dbReference type="Proteomes" id="UP000078237">
    <property type="component" value="Unassembled WGS sequence"/>
</dbReference>
<dbReference type="InterPro" id="IPR043926">
    <property type="entry name" value="ABCG_dom"/>
</dbReference>
<feature type="compositionally biased region" description="Basic residues" evidence="7">
    <location>
        <begin position="798"/>
        <end position="811"/>
    </location>
</feature>
<dbReference type="VEuPathDB" id="FungiDB:MMYC01_209506"/>
<evidence type="ECO:0000256" key="2">
    <source>
        <dbReference type="ARBA" id="ARBA00006012"/>
    </source>
</evidence>
<proteinExistence type="inferred from homology"/>
<evidence type="ECO:0000259" key="9">
    <source>
        <dbReference type="Pfam" id="PF01061"/>
    </source>
</evidence>
<evidence type="ECO:0000256" key="6">
    <source>
        <dbReference type="ARBA" id="ARBA00023136"/>
    </source>
</evidence>
<dbReference type="GO" id="GO:0140359">
    <property type="term" value="F:ABC-type transporter activity"/>
    <property type="evidence" value="ECO:0007669"/>
    <property type="project" value="InterPro"/>
</dbReference>
<dbReference type="PANTHER" id="PTHR19241">
    <property type="entry name" value="ATP-BINDING CASSETTE TRANSPORTER"/>
    <property type="match status" value="1"/>
</dbReference>
<dbReference type="AlphaFoldDB" id="A0A175VR12"/>
<feature type="transmembrane region" description="Helical" evidence="8">
    <location>
        <begin position="327"/>
        <end position="347"/>
    </location>
</feature>
<evidence type="ECO:0000259" key="11">
    <source>
        <dbReference type="Pfam" id="PF19055"/>
    </source>
</evidence>
<dbReference type="VEuPathDB" id="FungiDB:MMYC01_209971"/>
<dbReference type="STRING" id="100816.A0A175VR12"/>
<dbReference type="GO" id="GO:0005524">
    <property type="term" value="F:ATP binding"/>
    <property type="evidence" value="ECO:0007669"/>
    <property type="project" value="InterPro"/>
</dbReference>
<dbReference type="InterPro" id="IPR013525">
    <property type="entry name" value="ABC2_TM"/>
</dbReference>
<gene>
    <name evidence="13" type="ORF">MMYC01_209506</name>
    <name evidence="12" type="ORF">MMYC01_209971</name>
</gene>